<evidence type="ECO:0000256" key="6">
    <source>
        <dbReference type="ARBA" id="ARBA00022989"/>
    </source>
</evidence>
<proteinExistence type="inferred from homology"/>
<keyword evidence="4 10" id="KW-0813">Transport</keyword>
<reference evidence="12 13" key="1">
    <citation type="submission" date="2019-07" db="EMBL/GenBank/DDBJ databases">
        <title>De Novo Assembly of kiwifruit Actinidia rufa.</title>
        <authorList>
            <person name="Sugita-Konishi S."/>
            <person name="Sato K."/>
            <person name="Mori E."/>
            <person name="Abe Y."/>
            <person name="Kisaki G."/>
            <person name="Hamano K."/>
            <person name="Suezawa K."/>
            <person name="Otani M."/>
            <person name="Fukuda T."/>
            <person name="Manabe T."/>
            <person name="Gomi K."/>
            <person name="Tabuchi M."/>
            <person name="Akimitsu K."/>
            <person name="Kataoka I."/>
        </authorList>
    </citation>
    <scope>NUCLEOTIDE SEQUENCE [LARGE SCALE GENOMIC DNA]</scope>
    <source>
        <strain evidence="13">cv. Fuchu</strain>
    </source>
</reference>
<dbReference type="Proteomes" id="UP000585474">
    <property type="component" value="Unassembled WGS sequence"/>
</dbReference>
<comment type="caution">
    <text evidence="12">The sequence shown here is derived from an EMBL/GenBank/DDBJ whole genome shotgun (WGS) entry which is preliminary data.</text>
</comment>
<sequence length="744" mass="85474">MFSGANSANALNIFKWRRRCESSLTTGLLDDVHYEIELSDYRRAPSPGSESPSGLLNGFVLLYVDWNGLRNATCGMDAVESGIKPCDLSKEALHQHPLVPFTLSKAIIVGYLGIFSIYWIFCFLRFFAQLKDILKIRQFYYNSLRVMDNEIQTMPWASILEKVVQLQNSQQLCVVKDLSAHDVVMRLMRKENYLIGMLNKGVLAFPISQWVPGAGPTVKFGPNGSRYRLILTKTLEWTLNWCILQSMFDRGVRLSASTWVRHNHFDENSSIIIQAQHHLEDGQISPSGYLENLTRLTIFFKHRINSSIHHASDYLKQFPSPIITIVAKFISFVSGGFAAILIIIAFLEESLLEGHIFGRNLFWYAAIFGTITAISRAAVSDELLVLDPQGAMSLVVHHTHYMPKRWRGKENTETVRMEFETLFQYTGMMLLEEMASIFLTPYLLLFVVPKRVDDILQFIADFTVNVEGVGHICSFQSSYPTWDSNAQGKQFLSTLQKFRDQMLQGLGTRRPAYSPPGMLQQWTPNFRGLGDRNSFLKREMSQNIPGIGYQLGSMWMIDADQKNYTYIIDWYYTSRPHHATDNSRNVPRGPFDSAEEGSRDFWVPPPHLPQNEARYEENMSHLFEDRSQSHLEASTSAPLLRESILQHHDSSSMAHPSKSHWWARSRPHGADPQTSFLEPPNFNHNIPNNYYDHFSDRSLEEEEQHFDWRSSHGLSRTYYMNNLEGENSIFLLMTFIVDLQRASL</sequence>
<gene>
    <name evidence="12" type="ORF">Acr_28g0005060</name>
</gene>
<dbReference type="InterPro" id="IPR007241">
    <property type="entry name" value="Autophagy-rel_prot_9"/>
</dbReference>
<feature type="compositionally biased region" description="Basic residues" evidence="11">
    <location>
        <begin position="657"/>
        <end position="667"/>
    </location>
</feature>
<feature type="compositionally biased region" description="Polar residues" evidence="11">
    <location>
        <begin position="672"/>
        <end position="681"/>
    </location>
</feature>
<evidence type="ECO:0000256" key="5">
    <source>
        <dbReference type="ARBA" id="ARBA00022692"/>
    </source>
</evidence>
<organism evidence="12 13">
    <name type="scientific">Actinidia rufa</name>
    <dbReference type="NCBI Taxonomy" id="165716"/>
    <lineage>
        <taxon>Eukaryota</taxon>
        <taxon>Viridiplantae</taxon>
        <taxon>Streptophyta</taxon>
        <taxon>Embryophyta</taxon>
        <taxon>Tracheophyta</taxon>
        <taxon>Spermatophyta</taxon>
        <taxon>Magnoliopsida</taxon>
        <taxon>eudicotyledons</taxon>
        <taxon>Gunneridae</taxon>
        <taxon>Pentapetalae</taxon>
        <taxon>asterids</taxon>
        <taxon>Ericales</taxon>
        <taxon>Actinidiaceae</taxon>
        <taxon>Actinidia</taxon>
    </lineage>
</organism>
<evidence type="ECO:0000313" key="12">
    <source>
        <dbReference type="EMBL" id="GFZ19801.1"/>
    </source>
</evidence>
<dbReference type="Pfam" id="PF04109">
    <property type="entry name" value="ATG9"/>
    <property type="match status" value="2"/>
</dbReference>
<feature type="transmembrane region" description="Helical" evidence="10">
    <location>
        <begin position="106"/>
        <end position="128"/>
    </location>
</feature>
<dbReference type="GO" id="GO:0034727">
    <property type="term" value="P:piecemeal microautophagy of the nucleus"/>
    <property type="evidence" value="ECO:0007669"/>
    <property type="project" value="TreeGrafter"/>
</dbReference>
<keyword evidence="13" id="KW-1185">Reference proteome</keyword>
<protein>
    <recommendedName>
        <fullName evidence="3 10">Autophagy-related protein 9</fullName>
    </recommendedName>
</protein>
<dbReference type="GO" id="GO:0006869">
    <property type="term" value="P:lipid transport"/>
    <property type="evidence" value="ECO:0007669"/>
    <property type="project" value="UniProtKB-KW"/>
</dbReference>
<evidence type="ECO:0000256" key="11">
    <source>
        <dbReference type="SAM" id="MobiDB-lite"/>
    </source>
</evidence>
<keyword evidence="6 10" id="KW-1133">Transmembrane helix</keyword>
<feature type="transmembrane region" description="Helical" evidence="10">
    <location>
        <begin position="325"/>
        <end position="346"/>
    </location>
</feature>
<comment type="function">
    <text evidence="10">Phospholipid scramblase involved in autophagy. Cycles between the preautophagosomal structure/phagophore assembly site (PAS) and the cytoplasmic vesicle pool and supplies membrane for the growing autophagosome. Lipid scramblase activity plays a key role in preautophagosomal structure/phagophore assembly by distributing the phospholipids that arrive through ATG2 from the cytoplasmic to the luminal leaflet of the bilayer, thereby driving autophagosomal membrane expansion.</text>
</comment>
<dbReference type="PANTHER" id="PTHR13038">
    <property type="entry name" value="APG9 AUTOPHAGY 9"/>
    <property type="match status" value="1"/>
</dbReference>
<feature type="region of interest" description="Disordered" evidence="11">
    <location>
        <begin position="578"/>
        <end position="610"/>
    </location>
</feature>
<keyword evidence="5 10" id="KW-0812">Transmembrane</keyword>
<keyword evidence="8 10" id="KW-0445">Lipid transport</keyword>
<keyword evidence="7 10" id="KW-0072">Autophagy</keyword>
<feature type="region of interest" description="Disordered" evidence="11">
    <location>
        <begin position="648"/>
        <end position="681"/>
    </location>
</feature>
<evidence type="ECO:0000256" key="4">
    <source>
        <dbReference type="ARBA" id="ARBA00022448"/>
    </source>
</evidence>
<evidence type="ECO:0000313" key="13">
    <source>
        <dbReference type="Proteomes" id="UP000585474"/>
    </source>
</evidence>
<evidence type="ECO:0000256" key="3">
    <source>
        <dbReference type="ARBA" id="ARBA00018074"/>
    </source>
</evidence>
<evidence type="ECO:0000256" key="9">
    <source>
        <dbReference type="ARBA" id="ARBA00023136"/>
    </source>
</evidence>
<dbReference type="GO" id="GO:0005776">
    <property type="term" value="C:autophagosome"/>
    <property type="evidence" value="ECO:0007669"/>
    <property type="project" value="TreeGrafter"/>
</dbReference>
<keyword evidence="9 10" id="KW-0472">Membrane</keyword>
<evidence type="ECO:0000256" key="8">
    <source>
        <dbReference type="ARBA" id="ARBA00023055"/>
    </source>
</evidence>
<evidence type="ECO:0000256" key="1">
    <source>
        <dbReference type="ARBA" id="ARBA00004511"/>
    </source>
</evidence>
<comment type="subcellular location">
    <subcellularLocation>
        <location evidence="1 10">Preautophagosomal structure membrane</location>
        <topology evidence="1 10">Multi-pass membrane protein</topology>
    </subcellularLocation>
</comment>
<dbReference type="GO" id="GO:0034045">
    <property type="term" value="C:phagophore assembly site membrane"/>
    <property type="evidence" value="ECO:0007669"/>
    <property type="project" value="UniProtKB-SubCell"/>
</dbReference>
<dbReference type="OrthoDB" id="2020634at2759"/>
<accession>A0A7J0HA17</accession>
<comment type="similarity">
    <text evidence="2 10">Belongs to the ATG9 family.</text>
</comment>
<dbReference type="EMBL" id="BJWL01000028">
    <property type="protein sequence ID" value="GFZ19801.1"/>
    <property type="molecule type" value="Genomic_DNA"/>
</dbReference>
<dbReference type="GO" id="GO:0034497">
    <property type="term" value="P:protein localization to phagophore assembly site"/>
    <property type="evidence" value="ECO:0007669"/>
    <property type="project" value="TreeGrafter"/>
</dbReference>
<evidence type="ECO:0000256" key="7">
    <source>
        <dbReference type="ARBA" id="ARBA00023006"/>
    </source>
</evidence>
<evidence type="ECO:0000256" key="10">
    <source>
        <dbReference type="RuleBase" id="RU364027"/>
    </source>
</evidence>
<dbReference type="AlphaFoldDB" id="A0A7J0HA17"/>
<dbReference type="GO" id="GO:0061709">
    <property type="term" value="P:reticulophagy"/>
    <property type="evidence" value="ECO:0007669"/>
    <property type="project" value="TreeGrafter"/>
</dbReference>
<comment type="caution">
    <text evidence="10">Lacks conserved residue(s) required for the propagation of feature annotation.</text>
</comment>
<dbReference type="PANTHER" id="PTHR13038:SF10">
    <property type="entry name" value="AUTOPHAGY-RELATED PROTEIN 9"/>
    <property type="match status" value="1"/>
</dbReference>
<name>A0A7J0HA17_9ERIC</name>
<evidence type="ECO:0000256" key="2">
    <source>
        <dbReference type="ARBA" id="ARBA00006185"/>
    </source>
</evidence>
<dbReference type="GO" id="GO:0000422">
    <property type="term" value="P:autophagy of mitochondrion"/>
    <property type="evidence" value="ECO:0007669"/>
    <property type="project" value="TreeGrafter"/>
</dbReference>